<feature type="transmembrane region" description="Helical" evidence="10">
    <location>
        <begin position="337"/>
        <end position="357"/>
    </location>
</feature>
<keyword evidence="7 8" id="KW-0472">Membrane</keyword>
<evidence type="ECO:0000256" key="10">
    <source>
        <dbReference type="SAM" id="Phobius"/>
    </source>
</evidence>
<keyword evidence="5 10" id="KW-0812">Transmembrane</keyword>
<gene>
    <name evidence="12" type="ORF">ATY37_07310</name>
</gene>
<feature type="transmembrane region" description="Helical" evidence="10">
    <location>
        <begin position="34"/>
        <end position="55"/>
    </location>
</feature>
<dbReference type="EMBL" id="LOBR01000112">
    <property type="protein sequence ID" value="KYN81575.1"/>
    <property type="molecule type" value="Genomic_DNA"/>
</dbReference>
<dbReference type="GO" id="GO:0008982">
    <property type="term" value="F:protein-N(PI)-phosphohistidine-sugar phosphotransferase activity"/>
    <property type="evidence" value="ECO:0007669"/>
    <property type="project" value="UniProtKB-UniRule"/>
</dbReference>
<sequence length="448" mass="48710">MNIDTTKMQDGLMAIMQKIGQNIYLQSIMRGMMMVLPATIMSSFATLLKVLPIQAYQDFILKHNLAQFFDIPINFTNNFLAVLVAFSVAYTLAKSFDVDGFTAGLISMISFFILTPYDLGEMGPLGQAYSIPNTWLGAMGLFTGIMVAFTSARTFVWITKKGLIIRMPDGVPEFISKSFSALVPGIVILTSFTVLSATITINELGSVHQIIYGIIQAPLTDLGAGIGSVIIVSIVAQTLWFFGLHGHAITLGIVAPIWFAMDAAQLAAFSSGAPTPNITGFAFFMTYTAGDLLPLAFMLAFMARSQRYKTLGRISLPPAVFTIGEPMAYGVPLVMNFALAIPYILLNAVLLGTAYYLTVAGVLPAVAGVMTPAGMPVIVSGFMQGSWKIAAFQFVALFIRFAGWYFFFKIADRIAFAEETEEERQAQIAEQKRASEQFEAEQSSEVSA</sequence>
<comment type="caution">
    <text evidence="12">The sequence shown here is derived from an EMBL/GenBank/DDBJ whole genome shotgun (WGS) entry which is preliminary data.</text>
</comment>
<dbReference type="GO" id="GO:0005886">
    <property type="term" value="C:plasma membrane"/>
    <property type="evidence" value="ECO:0007669"/>
    <property type="project" value="UniProtKB-SubCell"/>
</dbReference>
<dbReference type="Proteomes" id="UP000075346">
    <property type="component" value="Unassembled WGS sequence"/>
</dbReference>
<dbReference type="GO" id="GO:0009401">
    <property type="term" value="P:phosphoenolpyruvate-dependent sugar phosphotransferase system"/>
    <property type="evidence" value="ECO:0007669"/>
    <property type="project" value="InterPro"/>
</dbReference>
<feature type="transmembrane region" description="Helical" evidence="10">
    <location>
        <begin position="249"/>
        <end position="269"/>
    </location>
</feature>
<feature type="transmembrane region" description="Helical" evidence="10">
    <location>
        <begin position="137"/>
        <end position="158"/>
    </location>
</feature>
<dbReference type="GO" id="GO:1901264">
    <property type="term" value="P:carbohydrate derivative transport"/>
    <property type="evidence" value="ECO:0007669"/>
    <property type="project" value="TreeGrafter"/>
</dbReference>
<evidence type="ECO:0000256" key="4">
    <source>
        <dbReference type="ARBA" id="ARBA00022597"/>
    </source>
</evidence>
<evidence type="ECO:0000313" key="13">
    <source>
        <dbReference type="Proteomes" id="UP000075346"/>
    </source>
</evidence>
<feature type="region of interest" description="Disordered" evidence="9">
    <location>
        <begin position="426"/>
        <end position="448"/>
    </location>
</feature>
<dbReference type="PANTHER" id="PTHR33989:SF4">
    <property type="entry name" value="PTS SYSTEM N,N'-DIACETYLCHITOBIOSE-SPECIFIC EIIC COMPONENT"/>
    <property type="match status" value="1"/>
</dbReference>
<feature type="transmembrane region" description="Helical" evidence="10">
    <location>
        <begin position="75"/>
        <end position="93"/>
    </location>
</feature>
<evidence type="ECO:0000256" key="6">
    <source>
        <dbReference type="ARBA" id="ARBA00022989"/>
    </source>
</evidence>
<name>A0A151KSV0_9VIBR</name>
<dbReference type="RefSeq" id="WP_061898182.1">
    <property type="nucleotide sequence ID" value="NZ_JBBMIX010000005.1"/>
</dbReference>
<keyword evidence="2 8" id="KW-0813">Transport</keyword>
<evidence type="ECO:0000256" key="2">
    <source>
        <dbReference type="ARBA" id="ARBA00022448"/>
    </source>
</evidence>
<keyword evidence="4 8" id="KW-0762">Sugar transport</keyword>
<dbReference type="PIRSF" id="PIRSF006351">
    <property type="entry name" value="PTS_EIIC-Cellobiose"/>
    <property type="match status" value="1"/>
</dbReference>
<dbReference type="AlphaFoldDB" id="A0A151KSV0"/>
<comment type="subcellular location">
    <subcellularLocation>
        <location evidence="1">Cell membrane</location>
        <topology evidence="1">Multi-pass membrane protein</topology>
    </subcellularLocation>
</comment>
<evidence type="ECO:0000256" key="7">
    <source>
        <dbReference type="ARBA" id="ARBA00023136"/>
    </source>
</evidence>
<evidence type="ECO:0000256" key="9">
    <source>
        <dbReference type="SAM" id="MobiDB-lite"/>
    </source>
</evidence>
<evidence type="ECO:0000313" key="12">
    <source>
        <dbReference type="EMBL" id="KYN81575.1"/>
    </source>
</evidence>
<dbReference type="InterPro" id="IPR051088">
    <property type="entry name" value="PTS_Sugar-EIIC/EIIB"/>
</dbReference>
<feature type="transmembrane region" description="Helical" evidence="10">
    <location>
        <begin position="100"/>
        <end position="117"/>
    </location>
</feature>
<accession>A0A151KSV0</accession>
<reference evidence="13" key="1">
    <citation type="submission" date="2015-12" db="EMBL/GenBank/DDBJ databases">
        <authorList>
            <person name="Shamseldin A."/>
            <person name="Moawad H."/>
            <person name="Abd El-Rahim W.M."/>
            <person name="Sadowsky M.J."/>
        </authorList>
    </citation>
    <scope>NUCLEOTIDE SEQUENCE [LARGE SCALE GENOMIC DNA]</scope>
    <source>
        <strain evidence="13">2538-88</strain>
    </source>
</reference>
<evidence type="ECO:0000256" key="3">
    <source>
        <dbReference type="ARBA" id="ARBA00022475"/>
    </source>
</evidence>
<protein>
    <recommendedName>
        <fullName evidence="8">Permease IIC component</fullName>
    </recommendedName>
</protein>
<feature type="domain" description="PTS EIIC type-3" evidence="11">
    <location>
        <begin position="8"/>
        <end position="407"/>
    </location>
</feature>
<dbReference type="InterPro" id="IPR004796">
    <property type="entry name" value="PTS_IIC_cello"/>
</dbReference>
<dbReference type="PANTHER" id="PTHR33989">
    <property type="match status" value="1"/>
</dbReference>
<keyword evidence="3 8" id="KW-1003">Cell membrane</keyword>
<dbReference type="Pfam" id="PF02378">
    <property type="entry name" value="PTS_EIIC"/>
    <property type="match status" value="1"/>
</dbReference>
<feature type="transmembrane region" description="Helical" evidence="10">
    <location>
        <begin position="179"/>
        <end position="202"/>
    </location>
</feature>
<feature type="transmembrane region" description="Helical" evidence="10">
    <location>
        <begin position="389"/>
        <end position="408"/>
    </location>
</feature>
<organism evidence="12 13">
    <name type="scientific">Vibrio cidicii</name>
    <dbReference type="NCBI Taxonomy" id="1763883"/>
    <lineage>
        <taxon>Bacteria</taxon>
        <taxon>Pseudomonadati</taxon>
        <taxon>Pseudomonadota</taxon>
        <taxon>Gammaproteobacteria</taxon>
        <taxon>Vibrionales</taxon>
        <taxon>Vibrionaceae</taxon>
        <taxon>Vibrio</taxon>
    </lineage>
</organism>
<proteinExistence type="predicted"/>
<dbReference type="InterPro" id="IPR004501">
    <property type="entry name" value="PTS_EIIC_3"/>
</dbReference>
<evidence type="ECO:0000259" key="11">
    <source>
        <dbReference type="PROSITE" id="PS51105"/>
    </source>
</evidence>
<evidence type="ECO:0000256" key="5">
    <source>
        <dbReference type="ARBA" id="ARBA00022692"/>
    </source>
</evidence>
<dbReference type="InterPro" id="IPR003352">
    <property type="entry name" value="PTS_EIIC"/>
</dbReference>
<feature type="transmembrane region" description="Helical" evidence="10">
    <location>
        <begin position="281"/>
        <end position="302"/>
    </location>
</feature>
<dbReference type="PROSITE" id="PS51105">
    <property type="entry name" value="PTS_EIIC_TYPE_3"/>
    <property type="match status" value="1"/>
</dbReference>
<comment type="function">
    <text evidence="8">The phosphoenolpyruvate-dependent sugar phosphotransferase system (PTS), a major carbohydrate active -transport system, catalyzes the phosphorylation of incoming sugar substrates concomitant with their translocation across the cell membrane.</text>
</comment>
<dbReference type="NCBIfam" id="TIGR00410">
    <property type="entry name" value="lacE"/>
    <property type="match status" value="1"/>
</dbReference>
<keyword evidence="6 10" id="KW-1133">Transmembrane helix</keyword>
<evidence type="ECO:0000256" key="8">
    <source>
        <dbReference type="PIRNR" id="PIRNR006351"/>
    </source>
</evidence>
<evidence type="ECO:0000256" key="1">
    <source>
        <dbReference type="ARBA" id="ARBA00004651"/>
    </source>
</evidence>